<keyword evidence="2" id="KW-0732">Signal</keyword>
<evidence type="ECO:0000313" key="4">
    <source>
        <dbReference type="EMBL" id="PZQ81507.1"/>
    </source>
</evidence>
<dbReference type="Proteomes" id="UP000248887">
    <property type="component" value="Unassembled WGS sequence"/>
</dbReference>
<organism evidence="4 5">
    <name type="scientific">Ancylobacter novellus</name>
    <name type="common">Thiobacillus novellus</name>
    <dbReference type="NCBI Taxonomy" id="921"/>
    <lineage>
        <taxon>Bacteria</taxon>
        <taxon>Pseudomonadati</taxon>
        <taxon>Pseudomonadota</taxon>
        <taxon>Alphaproteobacteria</taxon>
        <taxon>Hyphomicrobiales</taxon>
        <taxon>Xanthobacteraceae</taxon>
        <taxon>Ancylobacter</taxon>
    </lineage>
</organism>
<comment type="caution">
    <text evidence="4">The sequence shown here is derived from an EMBL/GenBank/DDBJ whole genome shotgun (WGS) entry which is preliminary data.</text>
</comment>
<evidence type="ECO:0000259" key="3">
    <source>
        <dbReference type="Pfam" id="PF13449"/>
    </source>
</evidence>
<feature type="chain" id="PRO_5015962878" evidence="2">
    <location>
        <begin position="27"/>
        <end position="454"/>
    </location>
</feature>
<accession>A0A2W5SF78</accession>
<sequence length="454" mass="49373">MARPSFRTCLLAGAALIALTAPQARADQAYPATLSGHAVLPAESFIDMPADAPEDLKTSGKYTTGTRVEAPGTVMGKSAGRPTGVSVPFKGQPLQGHSGIKVMPDGSVWILTDNGFGSKANSPDSALYLNHYKIDWQSGTFNRLDTVFLTDPDKKVPFRIVHDGTQKRYLTGADFDLESFQFVGDDIWIGEEFGPFLIKADKTGKVLGVFDTVAGEAPVRSPDNYLVASAGAPNQTAEFNARRSKGFEGMAASKDGKFLYPLLEGPLWDASKKDWQKTADGKEYLQILEFDVAAQKWTGRAWQYVLEQNGNAIGDFNMIDGTTGLIIERDNGEGTVDKACAAGTKGPDCFHDLAKFKRVYKIEMTDANVGQPVRKIGHIDLMKIADPDKKAKKPLNEGVLTFPFFTIENVDVVDATHIVVGNDNNLPFSSSRDPKKADDNELILLEVGEFLKAK</sequence>
<protein>
    <submittedName>
        <fullName evidence="4">Glycerophosphodiester phosphodiesterase</fullName>
    </submittedName>
</protein>
<feature type="region of interest" description="Disordered" evidence="1">
    <location>
        <begin position="57"/>
        <end position="87"/>
    </location>
</feature>
<gene>
    <name evidence="4" type="ORF">DI549_13825</name>
</gene>
<dbReference type="Pfam" id="PF13449">
    <property type="entry name" value="Phytase-like"/>
    <property type="match status" value="1"/>
</dbReference>
<proteinExistence type="predicted"/>
<evidence type="ECO:0000313" key="5">
    <source>
        <dbReference type="Proteomes" id="UP000248887"/>
    </source>
</evidence>
<feature type="domain" description="Phytase-like" evidence="3">
    <location>
        <begin position="92"/>
        <end position="425"/>
    </location>
</feature>
<dbReference type="PANTHER" id="PTHR37957">
    <property type="entry name" value="BLR7070 PROTEIN"/>
    <property type="match status" value="1"/>
</dbReference>
<reference evidence="4 5" key="1">
    <citation type="submission" date="2017-08" db="EMBL/GenBank/DDBJ databases">
        <title>Infants hospitalized years apart are colonized by the same room-sourced microbial strains.</title>
        <authorList>
            <person name="Brooks B."/>
            <person name="Olm M.R."/>
            <person name="Firek B.A."/>
            <person name="Baker R."/>
            <person name="Thomas B.C."/>
            <person name="Morowitz M.J."/>
            <person name="Banfield J.F."/>
        </authorList>
    </citation>
    <scope>NUCLEOTIDE SEQUENCE [LARGE SCALE GENOMIC DNA]</scope>
    <source>
        <strain evidence="4">S2_005_001_R2_27</strain>
    </source>
</reference>
<name>A0A2W5SF78_ANCNO</name>
<dbReference type="EMBL" id="QFQD01000044">
    <property type="protein sequence ID" value="PZQ81507.1"/>
    <property type="molecule type" value="Genomic_DNA"/>
</dbReference>
<dbReference type="AlphaFoldDB" id="A0A2W5SF78"/>
<evidence type="ECO:0000256" key="1">
    <source>
        <dbReference type="SAM" id="MobiDB-lite"/>
    </source>
</evidence>
<feature type="signal peptide" evidence="2">
    <location>
        <begin position="1"/>
        <end position="26"/>
    </location>
</feature>
<evidence type="ECO:0000256" key="2">
    <source>
        <dbReference type="SAM" id="SignalP"/>
    </source>
</evidence>
<dbReference type="InterPro" id="IPR027372">
    <property type="entry name" value="Phytase-like_dom"/>
</dbReference>
<dbReference type="PANTHER" id="PTHR37957:SF1">
    <property type="entry name" value="PHYTASE-LIKE DOMAIN-CONTAINING PROTEIN"/>
    <property type="match status" value="1"/>
</dbReference>